<name>A0A2J4ZS49_9ENTR</name>
<keyword evidence="2" id="KW-0238">DNA-binding</keyword>
<gene>
    <name evidence="2" type="ORF">CWM85_10180</name>
</gene>
<reference evidence="2 3" key="1">
    <citation type="submission" date="2017-11" db="EMBL/GenBank/DDBJ databases">
        <authorList>
            <person name="Han C.G."/>
        </authorList>
    </citation>
    <scope>NUCLEOTIDE SEQUENCE [LARGE SCALE GENOMIC DNA]</scope>
    <source>
        <strain evidence="2 3">A2</strain>
    </source>
</reference>
<reference evidence="2 3" key="2">
    <citation type="submission" date="2018-01" db="EMBL/GenBank/DDBJ databases">
        <title>Genomic study of Klebsiella pneumoniae.</title>
        <authorList>
            <person name="Yang Y."/>
            <person name="Bicalho R."/>
        </authorList>
    </citation>
    <scope>NUCLEOTIDE SEQUENCE [LARGE SCALE GENOMIC DNA]</scope>
    <source>
        <strain evidence="2 3">A2</strain>
    </source>
</reference>
<dbReference type="Proteomes" id="UP000234661">
    <property type="component" value="Unassembled WGS sequence"/>
</dbReference>
<accession>A0A2J4ZS49</accession>
<dbReference type="GO" id="GO:0003677">
    <property type="term" value="F:DNA binding"/>
    <property type="evidence" value="ECO:0007669"/>
    <property type="project" value="UniProtKB-KW"/>
</dbReference>
<evidence type="ECO:0000313" key="2">
    <source>
        <dbReference type="EMBL" id="PLM65866.1"/>
    </source>
</evidence>
<evidence type="ECO:0000313" key="3">
    <source>
        <dbReference type="Proteomes" id="UP000234661"/>
    </source>
</evidence>
<comment type="caution">
    <text evidence="2">The sequence shown here is derived from an EMBL/GenBank/DDBJ whole genome shotgun (WGS) entry which is preliminary data.</text>
</comment>
<dbReference type="AlphaFoldDB" id="A0A2J4ZS49"/>
<protein>
    <submittedName>
        <fullName evidence="2">DNA-binding protein</fullName>
    </submittedName>
</protein>
<feature type="region of interest" description="Disordered" evidence="1">
    <location>
        <begin position="57"/>
        <end position="77"/>
    </location>
</feature>
<dbReference type="RefSeq" id="WP_019725133.1">
    <property type="nucleotide sequence ID" value="NZ_CP058126.1"/>
</dbReference>
<dbReference type="EMBL" id="PIET01000216">
    <property type="protein sequence ID" value="PLM65866.1"/>
    <property type="molecule type" value="Genomic_DNA"/>
</dbReference>
<evidence type="ECO:0000256" key="1">
    <source>
        <dbReference type="SAM" id="MobiDB-lite"/>
    </source>
</evidence>
<sequence>MTRVSISEAARLTGKSRTTLHRLIKTGELSTCSGERNTKMVDISELLRVFGPFDQPKNEHLTRQVPEQRDTAPADQSEHVIRQLKQQIEHLNILILSKDSHIDSLKQAMLLLENHQAKLTEPPAPWWKFWKKS</sequence>
<proteinExistence type="predicted"/>
<organism evidence="2 3">
    <name type="scientific">Klebsiella michiganensis</name>
    <dbReference type="NCBI Taxonomy" id="1134687"/>
    <lineage>
        <taxon>Bacteria</taxon>
        <taxon>Pseudomonadati</taxon>
        <taxon>Pseudomonadota</taxon>
        <taxon>Gammaproteobacteria</taxon>
        <taxon>Enterobacterales</taxon>
        <taxon>Enterobacteriaceae</taxon>
        <taxon>Klebsiella/Raoultella group</taxon>
        <taxon>Klebsiella</taxon>
    </lineage>
</organism>